<keyword evidence="3" id="KW-0132">Cell division</keyword>
<name>A0A5B8RFT5_9ZZZZ</name>
<reference evidence="3" key="1">
    <citation type="submission" date="2019-06" db="EMBL/GenBank/DDBJ databases">
        <authorList>
            <person name="Murdoch R.W."/>
            <person name="Fathepure B."/>
        </authorList>
    </citation>
    <scope>NUCLEOTIDE SEQUENCE</scope>
</reference>
<accession>A0A5B8RFT5</accession>
<proteinExistence type="predicted"/>
<organism evidence="3">
    <name type="scientific">uncultured organism</name>
    <dbReference type="NCBI Taxonomy" id="155900"/>
    <lineage>
        <taxon>unclassified sequences</taxon>
        <taxon>environmental samples</taxon>
    </lineage>
</organism>
<keyword evidence="2" id="KW-0067">ATP-binding</keyword>
<dbReference type="GO" id="GO:0005524">
    <property type="term" value="F:ATP binding"/>
    <property type="evidence" value="ECO:0007669"/>
    <property type="project" value="UniProtKB-KW"/>
</dbReference>
<dbReference type="GO" id="GO:0016887">
    <property type="term" value="F:ATP hydrolysis activity"/>
    <property type="evidence" value="ECO:0007669"/>
    <property type="project" value="InterPro"/>
</dbReference>
<dbReference type="PANTHER" id="PTHR12169">
    <property type="entry name" value="ATPASE N2B"/>
    <property type="match status" value="1"/>
</dbReference>
<evidence type="ECO:0000313" key="3">
    <source>
        <dbReference type="EMBL" id="QEA07491.1"/>
    </source>
</evidence>
<sequence length="309" mass="35782">MEPETGVYLWGSVGRGKTWLMDVFYESLPFEKRRRLHFHRFMRAVHTRLGTLRDRQDPLDIIAAEWAADTRVLCFDEFFVSDIADAMLLAGLLQGLFRRGVTLVATSNIPPHELYWDGLQRERFVPAIELLERHTEVIPVDGDTDYRLRFLEQAEIYHTPLDAGADAVLTRDFDQVRPDGGEVTEETVLEVEGRDIPVRRVADGVVWFTFDAVCRGPRSQNDYIEIARQFHTVVISDIPVFDRDSEDDARRFINLVDEFYDRAVKLICSAADEPDSLYRGRRLGFEFERTASRLIEMQSRSYLALPHRP</sequence>
<dbReference type="GO" id="GO:0051301">
    <property type="term" value="P:cell division"/>
    <property type="evidence" value="ECO:0007669"/>
    <property type="project" value="UniProtKB-KW"/>
</dbReference>
<dbReference type="SUPFAM" id="SSF52540">
    <property type="entry name" value="P-loop containing nucleoside triphosphate hydrolases"/>
    <property type="match status" value="1"/>
</dbReference>
<gene>
    <name evidence="3" type="primary">zapE_1</name>
    <name evidence="3" type="ORF">KBTEX_03847</name>
</gene>
<dbReference type="NCBIfam" id="NF040713">
    <property type="entry name" value="ZapE"/>
    <property type="match status" value="1"/>
</dbReference>
<keyword evidence="1" id="KW-0547">Nucleotide-binding</keyword>
<dbReference type="InterPro" id="IPR027417">
    <property type="entry name" value="P-loop_NTPase"/>
</dbReference>
<evidence type="ECO:0000256" key="2">
    <source>
        <dbReference type="ARBA" id="ARBA00022840"/>
    </source>
</evidence>
<evidence type="ECO:0000256" key="1">
    <source>
        <dbReference type="ARBA" id="ARBA00022741"/>
    </source>
</evidence>
<dbReference type="Pfam" id="PF03969">
    <property type="entry name" value="AFG1_ATPase"/>
    <property type="match status" value="1"/>
</dbReference>
<keyword evidence="3" id="KW-0131">Cell cycle</keyword>
<dbReference type="InterPro" id="IPR005654">
    <property type="entry name" value="ATPase_AFG1-like"/>
</dbReference>
<protein>
    <submittedName>
        <fullName evidence="3">Cell division protein ZapE</fullName>
    </submittedName>
</protein>
<dbReference type="PANTHER" id="PTHR12169:SF6">
    <property type="entry name" value="AFG1-LIKE ATPASE"/>
    <property type="match status" value="1"/>
</dbReference>
<dbReference type="AlphaFoldDB" id="A0A5B8RFT5"/>
<dbReference type="Gene3D" id="3.40.50.300">
    <property type="entry name" value="P-loop containing nucleotide triphosphate hydrolases"/>
    <property type="match status" value="1"/>
</dbReference>
<dbReference type="EMBL" id="MN079261">
    <property type="protein sequence ID" value="QEA07491.1"/>
    <property type="molecule type" value="Genomic_DNA"/>
</dbReference>